<organism evidence="2 3">
    <name type="scientific">Tricholomella constricta</name>
    <dbReference type="NCBI Taxonomy" id="117010"/>
    <lineage>
        <taxon>Eukaryota</taxon>
        <taxon>Fungi</taxon>
        <taxon>Dikarya</taxon>
        <taxon>Basidiomycota</taxon>
        <taxon>Agaricomycotina</taxon>
        <taxon>Agaricomycetes</taxon>
        <taxon>Agaricomycetidae</taxon>
        <taxon>Agaricales</taxon>
        <taxon>Tricholomatineae</taxon>
        <taxon>Lyophyllaceae</taxon>
        <taxon>Tricholomella</taxon>
    </lineage>
</organism>
<feature type="compositionally biased region" description="Polar residues" evidence="1">
    <location>
        <begin position="333"/>
        <end position="352"/>
    </location>
</feature>
<dbReference type="EMBL" id="JAACJP010000019">
    <property type="protein sequence ID" value="KAF5378477.1"/>
    <property type="molecule type" value="Genomic_DNA"/>
</dbReference>
<proteinExistence type="predicted"/>
<feature type="region of interest" description="Disordered" evidence="1">
    <location>
        <begin position="380"/>
        <end position="400"/>
    </location>
</feature>
<feature type="region of interest" description="Disordered" evidence="1">
    <location>
        <begin position="106"/>
        <end position="143"/>
    </location>
</feature>
<accession>A0A8H5H847</accession>
<feature type="compositionally biased region" description="Basic and acidic residues" evidence="1">
    <location>
        <begin position="294"/>
        <end position="309"/>
    </location>
</feature>
<feature type="compositionally biased region" description="Basic and acidic residues" evidence="1">
    <location>
        <begin position="385"/>
        <end position="400"/>
    </location>
</feature>
<feature type="compositionally biased region" description="Polar residues" evidence="1">
    <location>
        <begin position="10"/>
        <end position="60"/>
    </location>
</feature>
<dbReference type="OrthoDB" id="3268823at2759"/>
<feature type="compositionally biased region" description="Basic and acidic residues" evidence="1">
    <location>
        <begin position="242"/>
        <end position="261"/>
    </location>
</feature>
<gene>
    <name evidence="2" type="ORF">D9615_007080</name>
</gene>
<dbReference type="Proteomes" id="UP000565441">
    <property type="component" value="Unassembled WGS sequence"/>
</dbReference>
<feature type="compositionally biased region" description="Basic and acidic residues" evidence="1">
    <location>
        <begin position="353"/>
        <end position="368"/>
    </location>
</feature>
<dbReference type="AlphaFoldDB" id="A0A8H5H847"/>
<evidence type="ECO:0000256" key="1">
    <source>
        <dbReference type="SAM" id="MobiDB-lite"/>
    </source>
</evidence>
<evidence type="ECO:0000313" key="2">
    <source>
        <dbReference type="EMBL" id="KAF5378477.1"/>
    </source>
</evidence>
<reference evidence="2 3" key="1">
    <citation type="journal article" date="2020" name="ISME J.">
        <title>Uncovering the hidden diversity of litter-decomposition mechanisms in mushroom-forming fungi.</title>
        <authorList>
            <person name="Floudas D."/>
            <person name="Bentzer J."/>
            <person name="Ahren D."/>
            <person name="Johansson T."/>
            <person name="Persson P."/>
            <person name="Tunlid A."/>
        </authorList>
    </citation>
    <scope>NUCLEOTIDE SEQUENCE [LARGE SCALE GENOMIC DNA]</scope>
    <source>
        <strain evidence="2 3">CBS 661.87</strain>
    </source>
</reference>
<feature type="compositionally biased region" description="Low complexity" evidence="1">
    <location>
        <begin position="269"/>
        <end position="288"/>
    </location>
</feature>
<feature type="compositionally biased region" description="Basic and acidic residues" evidence="1">
    <location>
        <begin position="212"/>
        <end position="228"/>
    </location>
</feature>
<name>A0A8H5H847_9AGAR</name>
<comment type="caution">
    <text evidence="2">The sequence shown here is derived from an EMBL/GenBank/DDBJ whole genome shotgun (WGS) entry which is preliminary data.</text>
</comment>
<evidence type="ECO:0000313" key="3">
    <source>
        <dbReference type="Proteomes" id="UP000565441"/>
    </source>
</evidence>
<feature type="region of interest" description="Disordered" evidence="1">
    <location>
        <begin position="212"/>
        <end position="368"/>
    </location>
</feature>
<protein>
    <submittedName>
        <fullName evidence="2">Uncharacterized protein</fullName>
    </submittedName>
</protein>
<feature type="region of interest" description="Disordered" evidence="1">
    <location>
        <begin position="1"/>
        <end position="72"/>
    </location>
</feature>
<keyword evidence="3" id="KW-1185">Reference proteome</keyword>
<sequence>METNPPVIPATSTTPADEWASSTTSALDAQQRSDPGAPSTSNEPGRQAQSDISTSAPTTTEESKKAAQGVLDSARQYLPAQKGVQSAFHSATETAKQYLPESVASYLPASSGDDKNSPLPSKEVPGGSRVGVGSLPGNLSEASVAKLPEERAMEGSLPSTKNATAAAPPHTAHLATFKYSMPSTETPSGSYGGVGSLPGNYSEVSVAKLPEERRQEVLPSHETDHEVLGKTGGVGALPGGPDESRVALLPEERAHSEEEIYKSSTGGMRARTPAGLGLAAGTAAAAKPTPAPTDQRESKTERLKEEAKAAKAKVTTGPPSGTEYHPATLHPDTLSTARTTSETSDTAAISSTGDRRASTGSMGEHKVGFMEKMKGEAKVISGKLAHNEKKVEAGKHMMGK</sequence>